<dbReference type="STRING" id="195883.A0A482XMQ9"/>
<dbReference type="PROSITE" id="PS50097">
    <property type="entry name" value="BTB"/>
    <property type="match status" value="1"/>
</dbReference>
<comment type="caution">
    <text evidence="2">The sequence shown here is derived from an EMBL/GenBank/DDBJ whole genome shotgun (WGS) entry which is preliminary data.</text>
</comment>
<evidence type="ECO:0000313" key="2">
    <source>
        <dbReference type="EMBL" id="RZF46790.1"/>
    </source>
</evidence>
<dbReference type="GO" id="GO:0022008">
    <property type="term" value="P:neurogenesis"/>
    <property type="evidence" value="ECO:0007669"/>
    <property type="project" value="TreeGrafter"/>
</dbReference>
<dbReference type="Gene3D" id="1.25.40.420">
    <property type="match status" value="1"/>
</dbReference>
<dbReference type="PANTHER" id="PTHR45774:SF3">
    <property type="entry name" value="BTB (POZ) DOMAIN-CONTAINING 2B-RELATED"/>
    <property type="match status" value="1"/>
</dbReference>
<keyword evidence="3" id="KW-1185">Reference proteome</keyword>
<gene>
    <name evidence="2" type="ORF">LSTR_LSTR012013</name>
</gene>
<dbReference type="InterPro" id="IPR011705">
    <property type="entry name" value="BACK"/>
</dbReference>
<dbReference type="SUPFAM" id="SSF54695">
    <property type="entry name" value="POZ domain"/>
    <property type="match status" value="1"/>
</dbReference>
<dbReference type="Pfam" id="PF07707">
    <property type="entry name" value="BACK"/>
    <property type="match status" value="1"/>
</dbReference>
<proteinExistence type="predicted"/>
<evidence type="ECO:0000313" key="3">
    <source>
        <dbReference type="Proteomes" id="UP000291343"/>
    </source>
</evidence>
<dbReference type="SMR" id="A0A482XMQ9"/>
<evidence type="ECO:0000259" key="1">
    <source>
        <dbReference type="PROSITE" id="PS50097"/>
    </source>
</evidence>
<dbReference type="PANTHER" id="PTHR45774">
    <property type="entry name" value="BTB/POZ DOMAIN-CONTAINING"/>
    <property type="match status" value="1"/>
</dbReference>
<dbReference type="Gene3D" id="3.30.710.10">
    <property type="entry name" value="Potassium Channel Kv1.1, Chain A"/>
    <property type="match status" value="1"/>
</dbReference>
<feature type="domain" description="BTB" evidence="1">
    <location>
        <begin position="39"/>
        <end position="104"/>
    </location>
</feature>
<dbReference type="SMART" id="SM00225">
    <property type="entry name" value="BTB"/>
    <property type="match status" value="1"/>
</dbReference>
<accession>A0A482XMQ9</accession>
<reference evidence="2 3" key="1">
    <citation type="journal article" date="2017" name="Gigascience">
        <title>Genome sequence of the small brown planthopper, Laodelphax striatellus.</title>
        <authorList>
            <person name="Zhu J."/>
            <person name="Jiang F."/>
            <person name="Wang X."/>
            <person name="Yang P."/>
            <person name="Bao Y."/>
            <person name="Zhao W."/>
            <person name="Wang W."/>
            <person name="Lu H."/>
            <person name="Wang Q."/>
            <person name="Cui N."/>
            <person name="Li J."/>
            <person name="Chen X."/>
            <person name="Luo L."/>
            <person name="Yu J."/>
            <person name="Kang L."/>
            <person name="Cui F."/>
        </authorList>
    </citation>
    <scope>NUCLEOTIDE SEQUENCE [LARGE SCALE GENOMIC DNA]</scope>
    <source>
        <strain evidence="2">Lst14</strain>
    </source>
</reference>
<dbReference type="EMBL" id="QKKF02005673">
    <property type="protein sequence ID" value="RZF46790.1"/>
    <property type="molecule type" value="Genomic_DNA"/>
</dbReference>
<dbReference type="AlphaFoldDB" id="A0A482XMQ9"/>
<sequence length="446" mass="51395">MCSFYEDACSYDPESAEKFEDRFLRLGLEDEDGDNGIEYDCTFIVGDEKVVFKGHKLLFSAASKVFKDSFYGSLKAAEVEVDLDPEGFQGMKQFIYTSRIDFKSAMHALLVYKAARKFIIPALGKQCISYIEENKIHPAEVLKFYENCKLFEFSEFEQLCCNIIQDKTDEVVESEYFNSAKTESIEVFLKLESLKFISEIQVFENFERWAIAEAVRKKIRTEDMSSHFNSLIKHIRFLTLSYEEFVSKVSESPLLSDREKLAVACNLMKSDSKPMPEKFSSEKAHRKFIFVTPSIKTKYYQYSSFFKLLIGGAKESNNSIQDVITRPIKRINHPTASVRISYTDEVNGYICFKAELENLSLTDTHRLDGLIIRLESKFQAPTEKSSQFISLKRDDLIVESMIDINPQSNEEACLIEKIPMELIMKIRKTSDSNVFIKGSFNLFFSS</sequence>
<organism evidence="2 3">
    <name type="scientific">Laodelphax striatellus</name>
    <name type="common">Small brown planthopper</name>
    <name type="synonym">Delphax striatella</name>
    <dbReference type="NCBI Taxonomy" id="195883"/>
    <lineage>
        <taxon>Eukaryota</taxon>
        <taxon>Metazoa</taxon>
        <taxon>Ecdysozoa</taxon>
        <taxon>Arthropoda</taxon>
        <taxon>Hexapoda</taxon>
        <taxon>Insecta</taxon>
        <taxon>Pterygota</taxon>
        <taxon>Neoptera</taxon>
        <taxon>Paraneoptera</taxon>
        <taxon>Hemiptera</taxon>
        <taxon>Auchenorrhyncha</taxon>
        <taxon>Fulgoroidea</taxon>
        <taxon>Delphacidae</taxon>
        <taxon>Criomorphinae</taxon>
        <taxon>Laodelphax</taxon>
    </lineage>
</organism>
<name>A0A482XMQ9_LAOST</name>
<dbReference type="GO" id="GO:0000932">
    <property type="term" value="C:P-body"/>
    <property type="evidence" value="ECO:0007669"/>
    <property type="project" value="TreeGrafter"/>
</dbReference>
<dbReference type="Pfam" id="PF00651">
    <property type="entry name" value="BTB"/>
    <property type="match status" value="1"/>
</dbReference>
<protein>
    <recommendedName>
        <fullName evidence="1">BTB domain-containing protein</fullName>
    </recommendedName>
</protein>
<dbReference type="OrthoDB" id="45365at2759"/>
<dbReference type="GO" id="GO:0005829">
    <property type="term" value="C:cytosol"/>
    <property type="evidence" value="ECO:0007669"/>
    <property type="project" value="TreeGrafter"/>
</dbReference>
<dbReference type="InterPro" id="IPR000210">
    <property type="entry name" value="BTB/POZ_dom"/>
</dbReference>
<dbReference type="Proteomes" id="UP000291343">
    <property type="component" value="Unassembled WGS sequence"/>
</dbReference>
<dbReference type="InParanoid" id="A0A482XMQ9"/>
<dbReference type="InterPro" id="IPR011333">
    <property type="entry name" value="SKP1/BTB/POZ_sf"/>
</dbReference>